<dbReference type="AlphaFoldDB" id="A0A0F5YIP2"/>
<comment type="caution">
    <text evidence="1">The sequence shown here is derived from an EMBL/GenBank/DDBJ whole genome shotgun (WGS) entry which is preliminary data.</text>
</comment>
<name>A0A0F5YIP2_9CYAN</name>
<accession>A0A0F5YIP2</accession>
<dbReference type="EMBL" id="LATL02000212">
    <property type="protein sequence ID" value="KKD38035.1"/>
    <property type="molecule type" value="Genomic_DNA"/>
</dbReference>
<evidence type="ECO:0000313" key="2">
    <source>
        <dbReference type="Proteomes" id="UP000033607"/>
    </source>
</evidence>
<reference evidence="1 2" key="1">
    <citation type="submission" date="2015-06" db="EMBL/GenBank/DDBJ databases">
        <title>Draft genome assembly of filamentous brackish cyanobacterium Limnoraphis robusta strain CS-951.</title>
        <authorList>
            <person name="Willis A."/>
            <person name="Parks M."/>
            <person name="Burford M.A."/>
        </authorList>
    </citation>
    <scope>NUCLEOTIDE SEQUENCE [LARGE SCALE GENOMIC DNA]</scope>
    <source>
        <strain evidence="1 2">CS-951</strain>
    </source>
</reference>
<gene>
    <name evidence="1" type="ORF">WN50_11040</name>
</gene>
<dbReference type="RefSeq" id="WP_046278594.1">
    <property type="nucleotide sequence ID" value="NZ_LATL02000212.1"/>
</dbReference>
<evidence type="ECO:0000313" key="1">
    <source>
        <dbReference type="EMBL" id="KKD38035.1"/>
    </source>
</evidence>
<dbReference type="Proteomes" id="UP000033607">
    <property type="component" value="Unassembled WGS sequence"/>
</dbReference>
<organism evidence="1 2">
    <name type="scientific">Limnoraphis robusta CS-951</name>
    <dbReference type="NCBI Taxonomy" id="1637645"/>
    <lineage>
        <taxon>Bacteria</taxon>
        <taxon>Bacillati</taxon>
        <taxon>Cyanobacteriota</taxon>
        <taxon>Cyanophyceae</taxon>
        <taxon>Oscillatoriophycideae</taxon>
        <taxon>Oscillatoriales</taxon>
        <taxon>Sirenicapillariaceae</taxon>
        <taxon>Limnoraphis</taxon>
    </lineage>
</organism>
<protein>
    <submittedName>
        <fullName evidence="1">Uncharacterized protein</fullName>
    </submittedName>
</protein>
<proteinExistence type="predicted"/>
<sequence>METNNSLFQQTSELTAQEAENATSQELNDSELDAIAGGFIIIEATGPAPSWLPTSKGIMQKYKGLFG</sequence>
<dbReference type="OrthoDB" id="9893919at2"/>